<organism evidence="6 7">
    <name type="scientific">Wickerhamomyces anomalus (strain ATCC 58044 / CBS 1984 / NCYC 433 / NRRL Y-366-8)</name>
    <name type="common">Yeast</name>
    <name type="synonym">Hansenula anomala</name>
    <dbReference type="NCBI Taxonomy" id="683960"/>
    <lineage>
        <taxon>Eukaryota</taxon>
        <taxon>Fungi</taxon>
        <taxon>Dikarya</taxon>
        <taxon>Ascomycota</taxon>
        <taxon>Saccharomycotina</taxon>
        <taxon>Saccharomycetes</taxon>
        <taxon>Phaffomycetales</taxon>
        <taxon>Wickerhamomycetaceae</taxon>
        <taxon>Wickerhamomyces</taxon>
    </lineage>
</organism>
<dbReference type="Proteomes" id="UP000094112">
    <property type="component" value="Unassembled WGS sequence"/>
</dbReference>
<dbReference type="InterPro" id="IPR016161">
    <property type="entry name" value="Ald_DH/histidinol_DH"/>
</dbReference>
<name>A0A1E3NVS3_WICAA</name>
<dbReference type="Gene3D" id="3.40.309.10">
    <property type="entry name" value="Aldehyde Dehydrogenase, Chain A, domain 2"/>
    <property type="match status" value="1"/>
</dbReference>
<evidence type="ECO:0000256" key="4">
    <source>
        <dbReference type="PIRSR" id="PIRSR036492-1"/>
    </source>
</evidence>
<evidence type="ECO:0000256" key="1">
    <source>
        <dbReference type="ARBA" id="ARBA00009986"/>
    </source>
</evidence>
<dbReference type="Gene3D" id="3.40.605.10">
    <property type="entry name" value="Aldehyde Dehydrogenase, Chain A, domain 1"/>
    <property type="match status" value="1"/>
</dbReference>
<dbReference type="Pfam" id="PF00171">
    <property type="entry name" value="Aldedh"/>
    <property type="match status" value="1"/>
</dbReference>
<dbReference type="PANTHER" id="PTHR43570">
    <property type="entry name" value="ALDEHYDE DEHYDROGENASE"/>
    <property type="match status" value="1"/>
</dbReference>
<keyword evidence="7" id="KW-1185">Reference proteome</keyword>
<evidence type="ECO:0000259" key="5">
    <source>
        <dbReference type="Pfam" id="PF00171"/>
    </source>
</evidence>
<dbReference type="GeneID" id="30202478"/>
<keyword evidence="2 3" id="KW-0560">Oxidoreductase</keyword>
<dbReference type="InterPro" id="IPR016160">
    <property type="entry name" value="Ald_DH_CS_CYS"/>
</dbReference>
<dbReference type="GO" id="GO:0004029">
    <property type="term" value="F:aldehyde dehydrogenase (NAD+) activity"/>
    <property type="evidence" value="ECO:0007669"/>
    <property type="project" value="TreeGrafter"/>
</dbReference>
<comment type="similarity">
    <text evidence="1 3">Belongs to the aldehyde dehydrogenase family.</text>
</comment>
<evidence type="ECO:0000256" key="3">
    <source>
        <dbReference type="PIRNR" id="PIRNR036492"/>
    </source>
</evidence>
<evidence type="ECO:0000313" key="6">
    <source>
        <dbReference type="EMBL" id="ODQ57214.1"/>
    </source>
</evidence>
<dbReference type="PIRSF" id="PIRSF036492">
    <property type="entry name" value="ALDH"/>
    <property type="match status" value="1"/>
</dbReference>
<dbReference type="InterPro" id="IPR015590">
    <property type="entry name" value="Aldehyde_DH_dom"/>
</dbReference>
<gene>
    <name evidence="6" type="ORF">WICANDRAFT_81433</name>
</gene>
<sequence>MSLPYTPLDQIPSIVSSLHESFHSHAKLDSIQYRLKQLRILYHAIHSNEDAICEAIKLDLNRPIQDTKFLEFDVFYSEILDIIANLESWSKPTPVDDVPKIISFASPKIERIPLGTVLIISPFNVPMLLALQPIVGALCGGNTMVLKQSEFVPNTALILSKILTRALDSDIFKVVNGAIDETTVLLEQKFDKILYTGSSQVGRIVAKAASKNLTPCLLELGGKTPVYVGASVEDSLEVVTKRIMFTKFINAGQVCLAADYLLVDEKIYDKFIKTLLKTVDEYFKGVDSKNFTHIIHERSWERLNSMIKSTKGQIIFGGKNSNRALKYIEPTIIKNVDFNDSTMKEEIFGPILPIIKISNIFETIDEIKSRHDTPLSMNIYSHDASEVHYLRTHIRSGALIINDGMMHVAIHSLPFGGIGESGYGAYHGIHSFKSFTHERAILEHPFWCDKFWTDKFIKIVDIENTWRGSKHLPQLPGKDVDFDANGEVIKKPIDEKVWKLGAVGVVVAGVVAYCYGLVL</sequence>
<feature type="active site" evidence="4">
    <location>
        <position position="219"/>
    </location>
</feature>
<dbReference type="EMBL" id="KV454214">
    <property type="protein sequence ID" value="ODQ57214.1"/>
    <property type="molecule type" value="Genomic_DNA"/>
</dbReference>
<feature type="active site" evidence="4">
    <location>
        <position position="255"/>
    </location>
</feature>
<dbReference type="PROSITE" id="PS00070">
    <property type="entry name" value="ALDEHYDE_DEHYDR_CYS"/>
    <property type="match status" value="1"/>
</dbReference>
<dbReference type="InterPro" id="IPR012394">
    <property type="entry name" value="Aldehyde_DH_NAD(P)"/>
</dbReference>
<feature type="domain" description="Aldehyde dehydrogenase" evidence="5">
    <location>
        <begin position="10"/>
        <end position="439"/>
    </location>
</feature>
<dbReference type="OrthoDB" id="440325at2759"/>
<dbReference type="GO" id="GO:0005737">
    <property type="term" value="C:cytoplasm"/>
    <property type="evidence" value="ECO:0007669"/>
    <property type="project" value="TreeGrafter"/>
</dbReference>
<proteinExistence type="inferred from homology"/>
<accession>A0A1E3NVS3</accession>
<dbReference type="FunFam" id="3.40.605.10:FF:000004">
    <property type="entry name" value="Aldehyde dehydrogenase"/>
    <property type="match status" value="1"/>
</dbReference>
<evidence type="ECO:0000256" key="2">
    <source>
        <dbReference type="ARBA" id="ARBA00023002"/>
    </source>
</evidence>
<dbReference type="STRING" id="683960.A0A1E3NVS3"/>
<dbReference type="InterPro" id="IPR016162">
    <property type="entry name" value="Ald_DH_N"/>
</dbReference>
<dbReference type="RefSeq" id="XP_019036421.1">
    <property type="nucleotide sequence ID" value="XM_019185232.1"/>
</dbReference>
<dbReference type="SUPFAM" id="SSF53720">
    <property type="entry name" value="ALDH-like"/>
    <property type="match status" value="1"/>
</dbReference>
<protein>
    <recommendedName>
        <fullName evidence="3">Aldehyde dehydrogenase</fullName>
    </recommendedName>
</protein>
<reference evidence="6 7" key="1">
    <citation type="journal article" date="2016" name="Proc. Natl. Acad. Sci. U.S.A.">
        <title>Comparative genomics of biotechnologically important yeasts.</title>
        <authorList>
            <person name="Riley R."/>
            <person name="Haridas S."/>
            <person name="Wolfe K.H."/>
            <person name="Lopes M.R."/>
            <person name="Hittinger C.T."/>
            <person name="Goeker M."/>
            <person name="Salamov A.A."/>
            <person name="Wisecaver J.H."/>
            <person name="Long T.M."/>
            <person name="Calvey C.H."/>
            <person name="Aerts A.L."/>
            <person name="Barry K.W."/>
            <person name="Choi C."/>
            <person name="Clum A."/>
            <person name="Coughlan A.Y."/>
            <person name="Deshpande S."/>
            <person name="Douglass A.P."/>
            <person name="Hanson S.J."/>
            <person name="Klenk H.-P."/>
            <person name="LaButti K.M."/>
            <person name="Lapidus A."/>
            <person name="Lindquist E.A."/>
            <person name="Lipzen A.M."/>
            <person name="Meier-Kolthoff J.P."/>
            <person name="Ohm R.A."/>
            <person name="Otillar R.P."/>
            <person name="Pangilinan J.L."/>
            <person name="Peng Y."/>
            <person name="Rokas A."/>
            <person name="Rosa C.A."/>
            <person name="Scheuner C."/>
            <person name="Sibirny A.A."/>
            <person name="Slot J.C."/>
            <person name="Stielow J.B."/>
            <person name="Sun H."/>
            <person name="Kurtzman C.P."/>
            <person name="Blackwell M."/>
            <person name="Grigoriev I.V."/>
            <person name="Jeffries T.W."/>
        </authorList>
    </citation>
    <scope>NUCLEOTIDE SEQUENCE [LARGE SCALE GENOMIC DNA]</scope>
    <source>
        <strain evidence="7">ATCC 58044 / CBS 1984 / NCYC 433 / NRRL Y-366-8</strain>
    </source>
</reference>
<evidence type="ECO:0000313" key="7">
    <source>
        <dbReference type="Proteomes" id="UP000094112"/>
    </source>
</evidence>
<dbReference type="InterPro" id="IPR016163">
    <property type="entry name" value="Ald_DH_C"/>
</dbReference>
<dbReference type="PANTHER" id="PTHR43570:SF16">
    <property type="entry name" value="ALDEHYDE DEHYDROGENASE TYPE III, ISOFORM Q"/>
    <property type="match status" value="1"/>
</dbReference>
<dbReference type="AlphaFoldDB" id="A0A1E3NVS3"/>
<dbReference type="GO" id="GO:0006081">
    <property type="term" value="P:aldehyde metabolic process"/>
    <property type="evidence" value="ECO:0007669"/>
    <property type="project" value="InterPro"/>
</dbReference>